<dbReference type="CDD" id="cd06464">
    <property type="entry name" value="ACD_sHsps-like"/>
    <property type="match status" value="1"/>
</dbReference>
<dbReference type="Gene3D" id="2.60.40.790">
    <property type="match status" value="1"/>
</dbReference>
<gene>
    <name evidence="4" type="ORF">L6773_07415</name>
</gene>
<evidence type="ECO:0000256" key="1">
    <source>
        <dbReference type="PROSITE-ProRule" id="PRU00285"/>
    </source>
</evidence>
<name>A0ABS9KBZ9_9BACT</name>
<protein>
    <submittedName>
        <fullName evidence="4">Hsp20/alpha crystallin family protein</fullName>
    </submittedName>
</protein>
<sequence>MSNLNIDLEKQLSRLGKDIQGLVERMVPLTVEAGDFKPDCDIVESEKMYSLYMDLPGMKKKDIKITLKDRILTVSGERELFLEDDEELKRSERTQGSFSRSFALPENADVSSVDATFKEGVLQVKILKAGLENDDDSQSIPIN</sequence>
<dbReference type="PROSITE" id="PS01031">
    <property type="entry name" value="SHSP"/>
    <property type="match status" value="1"/>
</dbReference>
<organism evidence="4 5">
    <name type="scientific">Rhodohalobacter sulfatireducens</name>
    <dbReference type="NCBI Taxonomy" id="2911366"/>
    <lineage>
        <taxon>Bacteria</taxon>
        <taxon>Pseudomonadati</taxon>
        <taxon>Balneolota</taxon>
        <taxon>Balneolia</taxon>
        <taxon>Balneolales</taxon>
        <taxon>Balneolaceae</taxon>
        <taxon>Rhodohalobacter</taxon>
    </lineage>
</organism>
<dbReference type="InterPro" id="IPR031107">
    <property type="entry name" value="Small_HSP"/>
</dbReference>
<dbReference type="PANTHER" id="PTHR11527">
    <property type="entry name" value="HEAT-SHOCK PROTEIN 20 FAMILY MEMBER"/>
    <property type="match status" value="1"/>
</dbReference>
<dbReference type="EMBL" id="JAKLWS010000007">
    <property type="protein sequence ID" value="MCG2588385.1"/>
    <property type="molecule type" value="Genomic_DNA"/>
</dbReference>
<evidence type="ECO:0000313" key="4">
    <source>
        <dbReference type="EMBL" id="MCG2588385.1"/>
    </source>
</evidence>
<keyword evidence="5" id="KW-1185">Reference proteome</keyword>
<evidence type="ECO:0000313" key="5">
    <source>
        <dbReference type="Proteomes" id="UP001165366"/>
    </source>
</evidence>
<accession>A0ABS9KBZ9</accession>
<comment type="caution">
    <text evidence="4">The sequence shown here is derived from an EMBL/GenBank/DDBJ whole genome shotgun (WGS) entry which is preliminary data.</text>
</comment>
<dbReference type="Proteomes" id="UP001165366">
    <property type="component" value="Unassembled WGS sequence"/>
</dbReference>
<dbReference type="RefSeq" id="WP_237853227.1">
    <property type="nucleotide sequence ID" value="NZ_JAKLWS010000007.1"/>
</dbReference>
<dbReference type="InterPro" id="IPR002068">
    <property type="entry name" value="A-crystallin/Hsp20_dom"/>
</dbReference>
<feature type="domain" description="SHSP" evidence="3">
    <location>
        <begin position="31"/>
        <end position="143"/>
    </location>
</feature>
<proteinExistence type="inferred from homology"/>
<dbReference type="InterPro" id="IPR008978">
    <property type="entry name" value="HSP20-like_chaperone"/>
</dbReference>
<dbReference type="Pfam" id="PF00011">
    <property type="entry name" value="HSP20"/>
    <property type="match status" value="1"/>
</dbReference>
<reference evidence="4" key="1">
    <citation type="submission" date="2022-01" db="EMBL/GenBank/DDBJ databases">
        <authorList>
            <person name="Wang Y."/>
        </authorList>
    </citation>
    <scope>NUCLEOTIDE SEQUENCE</scope>
    <source>
        <strain evidence="4">WB101</strain>
    </source>
</reference>
<comment type="similarity">
    <text evidence="1 2">Belongs to the small heat shock protein (HSP20) family.</text>
</comment>
<reference evidence="4" key="2">
    <citation type="submission" date="2024-05" db="EMBL/GenBank/DDBJ databases">
        <title>Rhodohalobacter halophilus gen. nov., sp. nov., a moderately halophilic member of the family Balneolaceae.</title>
        <authorList>
            <person name="Xia J."/>
        </authorList>
    </citation>
    <scope>NUCLEOTIDE SEQUENCE</scope>
    <source>
        <strain evidence="4">WB101</strain>
    </source>
</reference>
<dbReference type="SUPFAM" id="SSF49764">
    <property type="entry name" value="HSP20-like chaperones"/>
    <property type="match status" value="1"/>
</dbReference>
<evidence type="ECO:0000259" key="3">
    <source>
        <dbReference type="PROSITE" id="PS01031"/>
    </source>
</evidence>
<evidence type="ECO:0000256" key="2">
    <source>
        <dbReference type="RuleBase" id="RU003616"/>
    </source>
</evidence>